<keyword evidence="2" id="KW-0732">Signal</keyword>
<evidence type="ECO:0000313" key="4">
    <source>
        <dbReference type="Proteomes" id="UP000228535"/>
    </source>
</evidence>
<evidence type="ECO:0000256" key="2">
    <source>
        <dbReference type="SAM" id="SignalP"/>
    </source>
</evidence>
<comment type="caution">
    <text evidence="3">The sequence shown here is derived from an EMBL/GenBank/DDBJ whole genome shotgun (WGS) entry which is preliminary data.</text>
</comment>
<dbReference type="Proteomes" id="UP000228535">
    <property type="component" value="Unassembled WGS sequence"/>
</dbReference>
<keyword evidence="4" id="KW-1185">Reference proteome</keyword>
<evidence type="ECO:0000256" key="1">
    <source>
        <dbReference type="SAM" id="MobiDB-lite"/>
    </source>
</evidence>
<organism evidence="3 4">
    <name type="scientific">Hymenobacter chitinivorans DSM 11115</name>
    <dbReference type="NCBI Taxonomy" id="1121954"/>
    <lineage>
        <taxon>Bacteria</taxon>
        <taxon>Pseudomonadati</taxon>
        <taxon>Bacteroidota</taxon>
        <taxon>Cytophagia</taxon>
        <taxon>Cytophagales</taxon>
        <taxon>Hymenobacteraceae</taxon>
        <taxon>Hymenobacter</taxon>
    </lineage>
</organism>
<gene>
    <name evidence="3" type="ORF">CLV45_0615</name>
</gene>
<dbReference type="PROSITE" id="PS51257">
    <property type="entry name" value="PROKAR_LIPOPROTEIN"/>
    <property type="match status" value="1"/>
</dbReference>
<sequence length="233" mass="25177">MKYLLRVCLLGLLASSMGCRSLDQALFTMPTAPLSTRLPVLKPSVEAGPLAKKGNGATSEDLQKLFQLELEQNLMDVKDTTTYGSIKLRVTKASAKRTGQGLRIFQYVTLLTPLLLGVPLEYHQASLQAEVQVVDVHGSVLARYSGKGSAKVKVAMYHGYSRTGAPRLADVESVRQALNQIRPQVEADASSLRGQLIMTAYPNEVIIQELPGMSGNSPKAPEPADSTRTKPGN</sequence>
<feature type="region of interest" description="Disordered" evidence="1">
    <location>
        <begin position="210"/>
        <end position="233"/>
    </location>
</feature>
<evidence type="ECO:0008006" key="5">
    <source>
        <dbReference type="Google" id="ProtNLM"/>
    </source>
</evidence>
<name>A0A2M9BMM4_9BACT</name>
<proteinExistence type="predicted"/>
<dbReference type="EMBL" id="PGFA01000001">
    <property type="protein sequence ID" value="PJJ59199.1"/>
    <property type="molecule type" value="Genomic_DNA"/>
</dbReference>
<dbReference type="AlphaFoldDB" id="A0A2M9BMM4"/>
<reference evidence="3 4" key="1">
    <citation type="submission" date="2017-11" db="EMBL/GenBank/DDBJ databases">
        <title>Genomic Encyclopedia of Archaeal and Bacterial Type Strains, Phase II (KMG-II): From Individual Species to Whole Genera.</title>
        <authorList>
            <person name="Goeker M."/>
        </authorList>
    </citation>
    <scope>NUCLEOTIDE SEQUENCE [LARGE SCALE GENOMIC DNA]</scope>
    <source>
        <strain evidence="3 4">DSM 11115</strain>
    </source>
</reference>
<evidence type="ECO:0000313" key="3">
    <source>
        <dbReference type="EMBL" id="PJJ59199.1"/>
    </source>
</evidence>
<protein>
    <recommendedName>
        <fullName evidence="5">Lipoprotein</fullName>
    </recommendedName>
</protein>
<feature type="signal peptide" evidence="2">
    <location>
        <begin position="1"/>
        <end position="21"/>
    </location>
</feature>
<dbReference type="OrthoDB" id="878909at2"/>
<accession>A0A2M9BMM4</accession>
<dbReference type="RefSeq" id="WP_100334928.1">
    <property type="nucleotide sequence ID" value="NZ_PGFA01000001.1"/>
</dbReference>
<feature type="chain" id="PRO_5014825253" description="Lipoprotein" evidence="2">
    <location>
        <begin position="22"/>
        <end position="233"/>
    </location>
</feature>